<sequence>MKEHVFALIDINNCYASIERFFNPQLIDKPVIVLSNGDATVVARSNEAKLLGIQMGVPLFKIKDIIKRNNVVMLSSNYTVYGEMSRRFHSIINQFVTDQEMEVYSIDEAWLLLTNYESLFDLTEYAHTIKKEIFRLIGLPVSVGLGRSKTEAKLGNFLAKKMKHFNGVCDLVNMDPLIKEDIFQDIPLNEVWGVGRRIAKQLNNFGFSSVYDLAVANPVWIKKQFSVVLARTVMELRGIPCIEIEHSPPSQKQIISSKSFGQRVTALEDLQEAISRYTQDAFRRLRKANLLCGCIIVFAHSNPFDNKRKYYYKSSTSGFVIPTDNVLTLVEAAVKLIEKVYTEGIEYKKCGLILTGLEPKSLFTYDLLTDMDDIAKQENLMLAFESITNKFGKKKLAVGTCMFPDRKWTMCRNSLSQNYFSWDGLLKINN</sequence>
<keyword evidence="7" id="KW-0614">Plasmid</keyword>
<dbReference type="Gene3D" id="3.30.70.270">
    <property type="match status" value="1"/>
</dbReference>
<dbReference type="InterPro" id="IPR043128">
    <property type="entry name" value="Rev_trsase/Diguanyl_cyclase"/>
</dbReference>
<evidence type="ECO:0000256" key="2">
    <source>
        <dbReference type="ARBA" id="ARBA00022763"/>
    </source>
</evidence>
<protein>
    <submittedName>
        <fullName evidence="7">Nucleotidyltransferase/DNA polymerase involved in DNA repair</fullName>
    </submittedName>
</protein>
<dbReference type="InterPro" id="IPR050116">
    <property type="entry name" value="DNA_polymerase-Y"/>
</dbReference>
<keyword evidence="7" id="KW-0808">Transferase</keyword>
<dbReference type="GO" id="GO:0003887">
    <property type="term" value="F:DNA-directed DNA polymerase activity"/>
    <property type="evidence" value="ECO:0007669"/>
    <property type="project" value="TreeGrafter"/>
</dbReference>
<gene>
    <name evidence="7" type="ORF">M3Q_pABCC70</name>
</gene>
<reference evidence="7" key="2">
    <citation type="journal article" date="2014" name="Genomics">
        <title>Prevalence and mapping of a plasmid encoding a type IV secretion system in Acinetobacter baumannii.</title>
        <authorList>
            <person name="Liu C.C."/>
            <person name="Kuo H.Y."/>
            <person name="Tang C.Y."/>
            <person name="Chang K.C."/>
            <person name="Liou M.L."/>
        </authorList>
    </citation>
    <scope>NUCLEOTIDE SEQUENCE</scope>
    <source>
        <strain evidence="7">TYTH-1</strain>
        <plasmid evidence="7">pAB_CC</plasmid>
    </source>
</reference>
<proteinExistence type="inferred from homology"/>
<evidence type="ECO:0000256" key="4">
    <source>
        <dbReference type="ARBA" id="ARBA00023204"/>
    </source>
</evidence>
<dbReference type="InterPro" id="IPR043502">
    <property type="entry name" value="DNA/RNA_pol_sf"/>
</dbReference>
<evidence type="ECO:0000256" key="5">
    <source>
        <dbReference type="ARBA" id="ARBA00023236"/>
    </source>
</evidence>
<dbReference type="PROSITE" id="PS50173">
    <property type="entry name" value="UMUC"/>
    <property type="match status" value="1"/>
</dbReference>
<dbReference type="Pfam" id="PF11799">
    <property type="entry name" value="IMS_C"/>
    <property type="match status" value="1"/>
</dbReference>
<dbReference type="GO" id="GO:0003684">
    <property type="term" value="F:damaged DNA binding"/>
    <property type="evidence" value="ECO:0007669"/>
    <property type="project" value="InterPro"/>
</dbReference>
<dbReference type="SUPFAM" id="SSF56672">
    <property type="entry name" value="DNA/RNA polymerases"/>
    <property type="match status" value="1"/>
</dbReference>
<dbReference type="InterPro" id="IPR001126">
    <property type="entry name" value="UmuC"/>
</dbReference>
<dbReference type="Gene3D" id="3.40.1170.60">
    <property type="match status" value="1"/>
</dbReference>
<dbReference type="Pfam" id="PF00817">
    <property type="entry name" value="IMS"/>
    <property type="match status" value="1"/>
</dbReference>
<dbReference type="InterPro" id="IPR017961">
    <property type="entry name" value="DNA_pol_Y-fam_little_finger"/>
</dbReference>
<dbReference type="GO" id="GO:0009432">
    <property type="term" value="P:SOS response"/>
    <property type="evidence" value="ECO:0007669"/>
    <property type="project" value="UniProtKB-KW"/>
</dbReference>
<dbReference type="Gene3D" id="1.10.150.20">
    <property type="entry name" value="5' to 3' exonuclease, C-terminal subdomain"/>
    <property type="match status" value="1"/>
</dbReference>
<dbReference type="RefSeq" id="WP_000658212.1">
    <property type="nucleotide sequence ID" value="NZ_KF889012.1"/>
</dbReference>
<accession>A0A076G9P2</accession>
<feature type="domain" description="UmuC" evidence="6">
    <location>
        <begin position="6"/>
        <end position="195"/>
    </location>
</feature>
<keyword evidence="5" id="KW-0742">SOS response</keyword>
<keyword evidence="3" id="KW-0741">SOS mutagenesis</keyword>
<keyword evidence="2" id="KW-0227">DNA damage</keyword>
<dbReference type="PANTHER" id="PTHR11076">
    <property type="entry name" value="DNA REPAIR POLYMERASE UMUC / TRANSFERASE FAMILY MEMBER"/>
    <property type="match status" value="1"/>
</dbReference>
<dbReference type="InterPro" id="IPR025188">
    <property type="entry name" value="DUF4113"/>
</dbReference>
<keyword evidence="4" id="KW-0234">DNA repair</keyword>
<dbReference type="PANTHER" id="PTHR11076:SF34">
    <property type="entry name" value="PROTEIN UMUC"/>
    <property type="match status" value="1"/>
</dbReference>
<dbReference type="GO" id="GO:0042276">
    <property type="term" value="P:error-prone translesion synthesis"/>
    <property type="evidence" value="ECO:0007669"/>
    <property type="project" value="TreeGrafter"/>
</dbReference>
<evidence type="ECO:0000256" key="1">
    <source>
        <dbReference type="ARBA" id="ARBA00010945"/>
    </source>
</evidence>
<evidence type="ECO:0000256" key="3">
    <source>
        <dbReference type="ARBA" id="ARBA00023199"/>
    </source>
</evidence>
<organism evidence="7">
    <name type="scientific">Acinetobacter baumannii TYTH-1</name>
    <dbReference type="NCBI Taxonomy" id="1100841"/>
    <lineage>
        <taxon>Bacteria</taxon>
        <taxon>Pseudomonadati</taxon>
        <taxon>Pseudomonadota</taxon>
        <taxon>Gammaproteobacteria</taxon>
        <taxon>Moraxellales</taxon>
        <taxon>Moraxellaceae</taxon>
        <taxon>Acinetobacter</taxon>
        <taxon>Acinetobacter calcoaceticus/baumannii complex</taxon>
    </lineage>
</organism>
<reference evidence="7" key="1">
    <citation type="submission" date="2013-11" db="EMBL/GenBank/DDBJ databases">
        <authorList>
            <person name="Liu C.-C."/>
            <person name="Tang C.Y."/>
            <person name="Kuo H.-Y."/>
            <person name="Chang K.-C."/>
            <person name="Liou M.-L."/>
        </authorList>
    </citation>
    <scope>NUCLEOTIDE SEQUENCE</scope>
    <source>
        <strain evidence="7">TYTH-1</strain>
        <plasmid evidence="7">pAB_CC</plasmid>
    </source>
</reference>
<dbReference type="GO" id="GO:0006281">
    <property type="term" value="P:DNA repair"/>
    <property type="evidence" value="ECO:0007669"/>
    <property type="project" value="UniProtKB-KW"/>
</dbReference>
<comment type="similarity">
    <text evidence="1">Belongs to the DNA polymerase type-Y family.</text>
</comment>
<dbReference type="GO" id="GO:0005829">
    <property type="term" value="C:cytosol"/>
    <property type="evidence" value="ECO:0007669"/>
    <property type="project" value="TreeGrafter"/>
</dbReference>
<dbReference type="AlphaFoldDB" id="A0A076G9P2"/>
<evidence type="ECO:0000259" key="6">
    <source>
        <dbReference type="PROSITE" id="PS50173"/>
    </source>
</evidence>
<evidence type="ECO:0000313" key="7">
    <source>
        <dbReference type="EMBL" id="AII26473.1"/>
    </source>
</evidence>
<name>A0A076G9P2_ACIBA</name>
<dbReference type="CDD" id="cd01700">
    <property type="entry name" value="PolY_Pol_V_umuC"/>
    <property type="match status" value="1"/>
</dbReference>
<dbReference type="Pfam" id="PF13438">
    <property type="entry name" value="DUF4113"/>
    <property type="match status" value="1"/>
</dbReference>
<dbReference type="EMBL" id="KF889012">
    <property type="protein sequence ID" value="AII26473.1"/>
    <property type="molecule type" value="Genomic_DNA"/>
</dbReference>
<geneLocation type="plasmid" evidence="7">
    <name>pAB_CC</name>
</geneLocation>